<dbReference type="AlphaFoldDB" id="A0A7D9IE53"/>
<dbReference type="EMBL" id="CACRXK020004770">
    <property type="protein sequence ID" value="CAB4003954.1"/>
    <property type="molecule type" value="Genomic_DNA"/>
</dbReference>
<reference evidence="1" key="1">
    <citation type="submission" date="2020-04" db="EMBL/GenBank/DDBJ databases">
        <authorList>
            <person name="Alioto T."/>
            <person name="Alioto T."/>
            <person name="Gomez Garrido J."/>
        </authorList>
    </citation>
    <scope>NUCLEOTIDE SEQUENCE</scope>
    <source>
        <strain evidence="1">A484AB</strain>
    </source>
</reference>
<dbReference type="Proteomes" id="UP001152795">
    <property type="component" value="Unassembled WGS sequence"/>
</dbReference>
<accession>A0A7D9IE53</accession>
<dbReference type="OrthoDB" id="5988188at2759"/>
<keyword evidence="2" id="KW-1185">Reference proteome</keyword>
<evidence type="ECO:0000313" key="1">
    <source>
        <dbReference type="EMBL" id="CAB4003954.1"/>
    </source>
</evidence>
<gene>
    <name evidence="1" type="ORF">PACLA_8A071581</name>
</gene>
<comment type="caution">
    <text evidence="1">The sequence shown here is derived from an EMBL/GenBank/DDBJ whole genome shotgun (WGS) entry which is preliminary data.</text>
</comment>
<evidence type="ECO:0000313" key="2">
    <source>
        <dbReference type="Proteomes" id="UP001152795"/>
    </source>
</evidence>
<name>A0A7D9IE53_PARCT</name>
<organism evidence="1 2">
    <name type="scientific">Paramuricea clavata</name>
    <name type="common">Red gorgonian</name>
    <name type="synonym">Violescent sea-whip</name>
    <dbReference type="NCBI Taxonomy" id="317549"/>
    <lineage>
        <taxon>Eukaryota</taxon>
        <taxon>Metazoa</taxon>
        <taxon>Cnidaria</taxon>
        <taxon>Anthozoa</taxon>
        <taxon>Octocorallia</taxon>
        <taxon>Malacalcyonacea</taxon>
        <taxon>Plexauridae</taxon>
        <taxon>Paramuricea</taxon>
    </lineage>
</organism>
<dbReference type="SUPFAM" id="SSF46579">
    <property type="entry name" value="Prefoldin"/>
    <property type="match status" value="1"/>
</dbReference>
<protein>
    <submittedName>
        <fullName evidence="1">Uncharacterized protein</fullName>
    </submittedName>
</protein>
<sequence>MEAFFKSEAFRKILSTAVNVAVETAIKCFKNEFVELIDSRINVLEDMNKCLQEDLNKLNRRLDEVQNKANDNEQYSRRNNLQIYSITEKQIENCYDEVTKFCKEELPFLKLGLMQILTAI</sequence>
<proteinExistence type="predicted"/>